<dbReference type="AlphaFoldDB" id="A0A7W0CC09"/>
<dbReference type="InterPro" id="IPR039569">
    <property type="entry name" value="FAS1-like_DH_region"/>
</dbReference>
<evidence type="ECO:0000259" key="1">
    <source>
        <dbReference type="Pfam" id="PF13452"/>
    </source>
</evidence>
<dbReference type="RefSeq" id="WP_181552596.1">
    <property type="nucleotide sequence ID" value="NZ_JACDUS010000014.1"/>
</dbReference>
<proteinExistence type="predicted"/>
<dbReference type="CDD" id="cd03441">
    <property type="entry name" value="R_hydratase_like"/>
    <property type="match status" value="1"/>
</dbReference>
<protein>
    <submittedName>
        <fullName evidence="2">Acyl dehydratase</fullName>
    </submittedName>
</protein>
<gene>
    <name evidence="2" type="ORF">HNR65_003338</name>
</gene>
<dbReference type="Gene3D" id="3.10.129.10">
    <property type="entry name" value="Hotdog Thioesterase"/>
    <property type="match status" value="1"/>
</dbReference>
<dbReference type="EMBL" id="JACDUS010000014">
    <property type="protein sequence ID" value="MBA2882982.1"/>
    <property type="molecule type" value="Genomic_DNA"/>
</dbReference>
<accession>A0A7W0CC09</accession>
<comment type="caution">
    <text evidence="2">The sequence shown here is derived from an EMBL/GenBank/DDBJ whole genome shotgun (WGS) entry which is preliminary data.</text>
</comment>
<dbReference type="PIRSF" id="PIRSF018072">
    <property type="entry name" value="UCP018072"/>
    <property type="match status" value="1"/>
</dbReference>
<dbReference type="InterPro" id="IPR029069">
    <property type="entry name" value="HotDog_dom_sf"/>
</dbReference>
<organism evidence="2 3">
    <name type="scientific">Desulfosalsimonas propionicica</name>
    <dbReference type="NCBI Taxonomy" id="332175"/>
    <lineage>
        <taxon>Bacteria</taxon>
        <taxon>Pseudomonadati</taxon>
        <taxon>Thermodesulfobacteriota</taxon>
        <taxon>Desulfobacteria</taxon>
        <taxon>Desulfobacterales</taxon>
        <taxon>Desulfosalsimonadaceae</taxon>
        <taxon>Desulfosalsimonas</taxon>
    </lineage>
</organism>
<reference evidence="2 3" key="1">
    <citation type="submission" date="2020-07" db="EMBL/GenBank/DDBJ databases">
        <title>Genomic Encyclopedia of Type Strains, Phase IV (KMG-IV): sequencing the most valuable type-strain genomes for metagenomic binning, comparative biology and taxonomic classification.</title>
        <authorList>
            <person name="Goeker M."/>
        </authorList>
    </citation>
    <scope>NUCLEOTIDE SEQUENCE [LARGE SCALE GENOMIC DNA]</scope>
    <source>
        <strain evidence="2 3">DSM 17721</strain>
    </source>
</reference>
<dbReference type="Pfam" id="PF13452">
    <property type="entry name" value="FAS1_DH_region"/>
    <property type="match status" value="1"/>
</dbReference>
<dbReference type="Proteomes" id="UP000525298">
    <property type="component" value="Unassembled WGS sequence"/>
</dbReference>
<evidence type="ECO:0000313" key="2">
    <source>
        <dbReference type="EMBL" id="MBA2882982.1"/>
    </source>
</evidence>
<dbReference type="InterPro" id="IPR016709">
    <property type="entry name" value="HadA-like"/>
</dbReference>
<dbReference type="SUPFAM" id="SSF54637">
    <property type="entry name" value="Thioesterase/thiol ester dehydrase-isomerase"/>
    <property type="match status" value="1"/>
</dbReference>
<feature type="domain" description="FAS1-like dehydratase" evidence="1">
    <location>
        <begin position="7"/>
        <end position="141"/>
    </location>
</feature>
<keyword evidence="3" id="KW-1185">Reference proteome</keyword>
<name>A0A7W0CC09_9BACT</name>
<evidence type="ECO:0000313" key="3">
    <source>
        <dbReference type="Proteomes" id="UP000525298"/>
    </source>
</evidence>
<sequence>MVKKEMSGQKLSEFEFPVEKGKIKEFANAICDPNPIYYESEYARSKGFADVLMPPTFPVSFTFHLPSENFVLEATKNLGMDVGKSVHGEIEFIYERPVCAGEKLRGEISIGKIYEKKSKHGGTMSFVEMVIEYFDSEYRRVVVGKNVFIDQS</sequence>